<sequence length="135" mass="13155">MGESLRRAGAQGATERVAAVQQPAPPTARNEAKRKKGQRAAESVDGAPSAPSTARPRRRSIATPAAAEGPALQGATGPGLERRCPPPAGGGGLDADGGATAALADAQINVVGGGGGPVGGDSPPSAAVTPPRQRR</sequence>
<reference evidence="1" key="1">
    <citation type="submission" date="2019-11" db="EMBL/GenBank/DDBJ databases">
        <title>Nori genome reveals adaptations in red seaweeds to the harsh intertidal environment.</title>
        <authorList>
            <person name="Wang D."/>
            <person name="Mao Y."/>
        </authorList>
    </citation>
    <scope>NUCLEOTIDE SEQUENCE</scope>
    <source>
        <tissue evidence="1">Gametophyte</tissue>
    </source>
</reference>
<organism evidence="1 2">
    <name type="scientific">Pyropia yezoensis</name>
    <name type="common">Susabi-nori</name>
    <name type="synonym">Porphyra yezoensis</name>
    <dbReference type="NCBI Taxonomy" id="2788"/>
    <lineage>
        <taxon>Eukaryota</taxon>
        <taxon>Rhodophyta</taxon>
        <taxon>Bangiophyceae</taxon>
        <taxon>Bangiales</taxon>
        <taxon>Bangiaceae</taxon>
        <taxon>Pyropia</taxon>
    </lineage>
</organism>
<accession>A0ACC3BT20</accession>
<evidence type="ECO:0000313" key="1">
    <source>
        <dbReference type="EMBL" id="KAK1860601.1"/>
    </source>
</evidence>
<keyword evidence="2" id="KW-1185">Reference proteome</keyword>
<dbReference type="Proteomes" id="UP000798662">
    <property type="component" value="Chromosome 1"/>
</dbReference>
<comment type="caution">
    <text evidence="1">The sequence shown here is derived from an EMBL/GenBank/DDBJ whole genome shotgun (WGS) entry which is preliminary data.</text>
</comment>
<proteinExistence type="predicted"/>
<evidence type="ECO:0000313" key="2">
    <source>
        <dbReference type="Proteomes" id="UP000798662"/>
    </source>
</evidence>
<protein>
    <submittedName>
        <fullName evidence="1">Uncharacterized protein</fullName>
    </submittedName>
</protein>
<name>A0ACC3BT20_PYRYE</name>
<gene>
    <name evidence="1" type="ORF">I4F81_003189</name>
</gene>
<dbReference type="EMBL" id="CM020618">
    <property type="protein sequence ID" value="KAK1860601.1"/>
    <property type="molecule type" value="Genomic_DNA"/>
</dbReference>